<feature type="chain" id="PRO_5034889158" description="Nephrocystin 3-like N-terminal domain-containing protein" evidence="2">
    <location>
        <begin position="23"/>
        <end position="875"/>
    </location>
</feature>
<proteinExistence type="predicted"/>
<dbReference type="EMBL" id="JAACJJ010000014">
    <property type="protein sequence ID" value="KAF5326901.1"/>
    <property type="molecule type" value="Genomic_DNA"/>
</dbReference>
<evidence type="ECO:0000259" key="3">
    <source>
        <dbReference type="Pfam" id="PF24883"/>
    </source>
</evidence>
<dbReference type="PANTHER" id="PTHR10039:SF14">
    <property type="entry name" value="NACHT DOMAIN-CONTAINING PROTEIN"/>
    <property type="match status" value="1"/>
</dbReference>
<keyword evidence="2" id="KW-0732">Signal</keyword>
<accession>A0A8H5BPP0</accession>
<dbReference type="Gene3D" id="3.40.50.300">
    <property type="entry name" value="P-loop containing nucleotide triphosphate hydrolases"/>
    <property type="match status" value="1"/>
</dbReference>
<dbReference type="OrthoDB" id="21416at2759"/>
<dbReference type="InterPro" id="IPR027417">
    <property type="entry name" value="P-loop_NTPase"/>
</dbReference>
<comment type="caution">
    <text evidence="4">The sequence shown here is derived from an EMBL/GenBank/DDBJ whole genome shotgun (WGS) entry which is preliminary data.</text>
</comment>
<evidence type="ECO:0000313" key="5">
    <source>
        <dbReference type="Proteomes" id="UP000567179"/>
    </source>
</evidence>
<organism evidence="4 5">
    <name type="scientific">Psilocybe cf. subviscida</name>
    <dbReference type="NCBI Taxonomy" id="2480587"/>
    <lineage>
        <taxon>Eukaryota</taxon>
        <taxon>Fungi</taxon>
        <taxon>Dikarya</taxon>
        <taxon>Basidiomycota</taxon>
        <taxon>Agaricomycotina</taxon>
        <taxon>Agaricomycetes</taxon>
        <taxon>Agaricomycetidae</taxon>
        <taxon>Agaricales</taxon>
        <taxon>Agaricineae</taxon>
        <taxon>Strophariaceae</taxon>
        <taxon>Psilocybe</taxon>
    </lineage>
</organism>
<keyword evidence="1" id="KW-0677">Repeat</keyword>
<evidence type="ECO:0000256" key="2">
    <source>
        <dbReference type="SAM" id="SignalP"/>
    </source>
</evidence>
<name>A0A8H5BPP0_9AGAR</name>
<evidence type="ECO:0000313" key="4">
    <source>
        <dbReference type="EMBL" id="KAF5326901.1"/>
    </source>
</evidence>
<dbReference type="AlphaFoldDB" id="A0A8H5BPP0"/>
<dbReference type="PANTHER" id="PTHR10039">
    <property type="entry name" value="AMELOGENIN"/>
    <property type="match status" value="1"/>
</dbReference>
<evidence type="ECO:0000256" key="1">
    <source>
        <dbReference type="ARBA" id="ARBA00022737"/>
    </source>
</evidence>
<keyword evidence="5" id="KW-1185">Reference proteome</keyword>
<dbReference type="Proteomes" id="UP000567179">
    <property type="component" value="Unassembled WGS sequence"/>
</dbReference>
<sequence>MAEPHLCSFLVTLDLISVSLMAKSRMSNSGPHNSDPGGSMFREASDIHIHGGTFNAYGSGVMDEKKRIADAMVLLASHAEPGAPYDAAAREDVPKCHERTRLAIIEGIHKWAHSDPRPLMWMYGPAGSGKTTIMQTVAEIFDKEGSLATSFFFSRLSAARPREKKNFVTTIAHQLSLCMPDLKPHLADALSDTSILAKSLAKQLDALVVGPLNMLDPVQIGSPCIFLVDGLDECDGDTAQRDILDLLERLLEQTSHCVRILVASRSLSHIQAFFSRGRIGHITQTIPLDNDYQSDNDVMEFLISEFAKIRDEHPARGELPSEWPFCADIGVLVGRASGQFIYATVVMKFIGDHGRHPDESLQTIIGLKVDSNARPYEELDAVYAQVLSTIEPQNVKFVQTLLGCLLLDKERFHYAHVAQTKATKIVDLLFMNQPGTTDARINRIYPLITASSKLKGGLQFSHASFPEYLLDCSRSKEFFLDMRKVHCDLALFWFKAYTAHLKVDPHGATNIPGYEWDNRTATNQKNGLFGDVICHCLEGEWTSELRQDVLSFDVHAAFDARCYSGSRRKVYWVDVVLWLDFITWIEQHHLLSSAETEHIRGCIHKTIQSVVSSEPLIYANSLKVIAGLLTCYKHVDTRICWLETRDVSSLDEGRGLAYEVMDRIMIFEDRIREASYLWLFKAMAIDLEINGSFFADGNLYAGLALLYAQAQVKRNFYSETGQWKANLAFMLSKASPSEELAKFLVQHFIQLPRVRFFQEKTKSQVEGFFRAIVIYLFECGIPFISEHQHKPEFDSFNWVCGICLLFDPSKEEPANIELSRDPVGKPGLHHVHIAKEGVAQLNLVRPLLPRALLPWLQTWIFWLAELITRFFPVVA</sequence>
<reference evidence="4 5" key="1">
    <citation type="journal article" date="2020" name="ISME J.">
        <title>Uncovering the hidden diversity of litter-decomposition mechanisms in mushroom-forming fungi.</title>
        <authorList>
            <person name="Floudas D."/>
            <person name="Bentzer J."/>
            <person name="Ahren D."/>
            <person name="Johansson T."/>
            <person name="Persson P."/>
            <person name="Tunlid A."/>
        </authorList>
    </citation>
    <scope>NUCLEOTIDE SEQUENCE [LARGE SCALE GENOMIC DNA]</scope>
    <source>
        <strain evidence="4 5">CBS 101986</strain>
    </source>
</reference>
<dbReference type="Pfam" id="PF24883">
    <property type="entry name" value="NPHP3_N"/>
    <property type="match status" value="1"/>
</dbReference>
<dbReference type="InterPro" id="IPR056884">
    <property type="entry name" value="NPHP3-like_N"/>
</dbReference>
<dbReference type="SUPFAM" id="SSF52540">
    <property type="entry name" value="P-loop containing nucleoside triphosphate hydrolases"/>
    <property type="match status" value="1"/>
</dbReference>
<protein>
    <recommendedName>
        <fullName evidence="3">Nephrocystin 3-like N-terminal domain-containing protein</fullName>
    </recommendedName>
</protein>
<gene>
    <name evidence="4" type="ORF">D9619_004603</name>
</gene>
<feature type="signal peptide" evidence="2">
    <location>
        <begin position="1"/>
        <end position="22"/>
    </location>
</feature>
<feature type="domain" description="Nephrocystin 3-like N-terminal" evidence="3">
    <location>
        <begin position="108"/>
        <end position="265"/>
    </location>
</feature>